<evidence type="ECO:0000313" key="1">
    <source>
        <dbReference type="EMBL" id="KNZ62734.1"/>
    </source>
</evidence>
<dbReference type="VEuPathDB" id="FungiDB:VP01_1228g4"/>
<gene>
    <name evidence="1" type="ORF">VP01_1228g4</name>
</gene>
<proteinExistence type="predicted"/>
<name>A0A0L6VPU6_9BASI</name>
<comment type="caution">
    <text evidence="1">The sequence shown here is derived from an EMBL/GenBank/DDBJ whole genome shotgun (WGS) entry which is preliminary data.</text>
</comment>
<keyword evidence="2" id="KW-1185">Reference proteome</keyword>
<accession>A0A0L6VPU6</accession>
<dbReference type="AlphaFoldDB" id="A0A0L6VPU6"/>
<protein>
    <submittedName>
        <fullName evidence="1">Uncharacterized protein</fullName>
    </submittedName>
</protein>
<organism evidence="1 2">
    <name type="scientific">Puccinia sorghi</name>
    <dbReference type="NCBI Taxonomy" id="27349"/>
    <lineage>
        <taxon>Eukaryota</taxon>
        <taxon>Fungi</taxon>
        <taxon>Dikarya</taxon>
        <taxon>Basidiomycota</taxon>
        <taxon>Pucciniomycotina</taxon>
        <taxon>Pucciniomycetes</taxon>
        <taxon>Pucciniales</taxon>
        <taxon>Pucciniaceae</taxon>
        <taxon>Puccinia</taxon>
    </lineage>
</organism>
<sequence>MPPTPPLTSLILHPNYECCQEKTCCQQAKEKLVSAGTSNTNPIPQSLQTPIRGLKIGTPEKFDGTRGSKSKTYGVQVALSIVTKPSMFPNDCLKIIFSILYLSVAASTGPTHSPTGYWHTTWPIPSCTKDSPNSSWSCIEADQFDGGLHPQICDPSLGLGLGDPDTHQSPQKLVHLCILRVSFRHGENTPDAGPPMLQVPDPRPLSLKLPKKELNHQWDHKAGRRKKLVMGEQIFPKIGGAVERKTLQLVNC</sequence>
<evidence type="ECO:0000313" key="2">
    <source>
        <dbReference type="Proteomes" id="UP000037035"/>
    </source>
</evidence>
<dbReference type="Proteomes" id="UP000037035">
    <property type="component" value="Unassembled WGS sequence"/>
</dbReference>
<reference evidence="1 2" key="1">
    <citation type="submission" date="2015-08" db="EMBL/GenBank/DDBJ databases">
        <title>Next Generation Sequencing and Analysis of the Genome of Puccinia sorghi L Schw, the Causal Agent of Maize Common Rust.</title>
        <authorList>
            <person name="Rochi L."/>
            <person name="Burguener G."/>
            <person name="Darino M."/>
            <person name="Turjanski A."/>
            <person name="Kreff E."/>
            <person name="Dieguez M.J."/>
            <person name="Sacco F."/>
        </authorList>
    </citation>
    <scope>NUCLEOTIDE SEQUENCE [LARGE SCALE GENOMIC DNA]</scope>
    <source>
        <strain evidence="1 2">RO10H11247</strain>
    </source>
</reference>
<dbReference type="EMBL" id="LAVV01002543">
    <property type="protein sequence ID" value="KNZ62734.1"/>
    <property type="molecule type" value="Genomic_DNA"/>
</dbReference>